<evidence type="ECO:0000313" key="1">
    <source>
        <dbReference type="EMBL" id="MFB9760258.1"/>
    </source>
</evidence>
<keyword evidence="2" id="KW-1185">Reference proteome</keyword>
<evidence type="ECO:0000313" key="2">
    <source>
        <dbReference type="Proteomes" id="UP001589609"/>
    </source>
</evidence>
<dbReference type="Proteomes" id="UP001589609">
    <property type="component" value="Unassembled WGS sequence"/>
</dbReference>
<comment type="caution">
    <text evidence="1">The sequence shown here is derived from an EMBL/GenBank/DDBJ whole genome shotgun (WGS) entry which is preliminary data.</text>
</comment>
<dbReference type="EMBL" id="JBHMAF010000120">
    <property type="protein sequence ID" value="MFB9760258.1"/>
    <property type="molecule type" value="Genomic_DNA"/>
</dbReference>
<reference evidence="1 2" key="1">
    <citation type="submission" date="2024-09" db="EMBL/GenBank/DDBJ databases">
        <authorList>
            <person name="Sun Q."/>
            <person name="Mori K."/>
        </authorList>
    </citation>
    <scope>NUCLEOTIDE SEQUENCE [LARGE SCALE GENOMIC DNA]</scope>
    <source>
        <strain evidence="1 2">JCM 11201</strain>
    </source>
</reference>
<dbReference type="Gene3D" id="1.10.287.1150">
    <property type="entry name" value="TPP helical domain"/>
    <property type="match status" value="1"/>
</dbReference>
<organism evidence="1 2">
    <name type="scientific">Ectobacillus funiculus</name>
    <dbReference type="NCBI Taxonomy" id="137993"/>
    <lineage>
        <taxon>Bacteria</taxon>
        <taxon>Bacillati</taxon>
        <taxon>Bacillota</taxon>
        <taxon>Bacilli</taxon>
        <taxon>Bacillales</taxon>
        <taxon>Bacillaceae</taxon>
        <taxon>Ectobacillus</taxon>
    </lineage>
</organism>
<protein>
    <submittedName>
        <fullName evidence="1">Uncharacterized protein</fullName>
    </submittedName>
</protein>
<sequence length="145" mass="16412">MEQYERHENCDENVDPELTEFFLTWGSALSFETSHIKGDIEPVSVISNNMVYMKKVLQAAKLLEDIRAHGHLAASINPLGEKNKEEVYDLTEEDLKAIPSSVIWENAPKGINTATDAVQRLKELYTSTLAYEFSHAHTECNQLIC</sequence>
<accession>A0ABV5WIM5</accession>
<name>A0ABV5WIM5_9BACI</name>
<proteinExistence type="predicted"/>
<dbReference type="RefSeq" id="WP_379950581.1">
    <property type="nucleotide sequence ID" value="NZ_JBHMAF010000120.1"/>
</dbReference>
<gene>
    <name evidence="1" type="ORF">ACFFMS_18005</name>
</gene>